<protein>
    <submittedName>
        <fullName evidence="1">Uncharacterized protein</fullName>
    </submittedName>
</protein>
<dbReference type="AlphaFoldDB" id="A0A7C9K5W1"/>
<dbReference type="Proteomes" id="UP000480312">
    <property type="component" value="Unassembled WGS sequence"/>
</dbReference>
<dbReference type="Gene3D" id="6.20.450.20">
    <property type="match status" value="1"/>
</dbReference>
<evidence type="ECO:0000313" key="2">
    <source>
        <dbReference type="Proteomes" id="UP000480312"/>
    </source>
</evidence>
<name>A0A7C9K5W1_9GAMM</name>
<proteinExistence type="predicted"/>
<organism evidence="1 2">
    <name type="scientific">Vreelandella alkaliphila</name>
    <dbReference type="NCBI Taxonomy" id="272774"/>
    <lineage>
        <taxon>Bacteria</taxon>
        <taxon>Pseudomonadati</taxon>
        <taxon>Pseudomonadota</taxon>
        <taxon>Gammaproteobacteria</taxon>
        <taxon>Oceanospirillales</taxon>
        <taxon>Halomonadaceae</taxon>
        <taxon>Vreelandella</taxon>
    </lineage>
</organism>
<comment type="caution">
    <text evidence="1">The sequence shown here is derived from an EMBL/GenBank/DDBJ whole genome shotgun (WGS) entry which is preliminary data.</text>
</comment>
<dbReference type="EMBL" id="JAAEHK010000014">
    <property type="protein sequence ID" value="NDL71142.1"/>
    <property type="molecule type" value="Genomic_DNA"/>
</dbReference>
<reference evidence="1 2" key="1">
    <citation type="submission" date="2020-01" db="EMBL/GenBank/DDBJ databases">
        <title>Whole genome sequencing of Halomonas alkaliphila strain LS44.</title>
        <authorList>
            <person name="Kumar S."/>
            <person name="Paul D."/>
            <person name="Shouche Y."/>
            <person name="Suryavanshi M.V."/>
        </authorList>
    </citation>
    <scope>NUCLEOTIDE SEQUENCE [LARGE SCALE GENOMIC DNA]</scope>
    <source>
        <strain evidence="1 2">LS44</strain>
    </source>
</reference>
<dbReference type="OrthoDB" id="3174560at2"/>
<dbReference type="RefSeq" id="WP_162219007.1">
    <property type="nucleotide sequence ID" value="NZ_JAAEHK010000014.1"/>
</dbReference>
<gene>
    <name evidence="1" type="ORF">GPL32_11595</name>
</gene>
<accession>A0A7C9K5W1</accession>
<evidence type="ECO:0000313" key="1">
    <source>
        <dbReference type="EMBL" id="NDL71142.1"/>
    </source>
</evidence>
<sequence length="153" mass="17191">MMTLINIDHQALARLANDQSMQDTVAVGQPGGWFVEVDLNGTRGRLVSRRGSVRVFSRFETLARYLKQVGIDHFSVNAEHYDATPTRSRPDAANRLARTHEAAEHNAWFRKQVATALEEADSPNAEWVDHAPAMAKLRRRIKEGSAKRDLNAD</sequence>